<dbReference type="PANTHER" id="PTHR46889">
    <property type="entry name" value="TRANSPOSASE INSF FOR INSERTION SEQUENCE IS3B-RELATED"/>
    <property type="match status" value="1"/>
</dbReference>
<feature type="region of interest" description="Disordered" evidence="1">
    <location>
        <begin position="1"/>
        <end position="31"/>
    </location>
</feature>
<comment type="caution">
    <text evidence="3">The sequence shown here is derived from an EMBL/GenBank/DDBJ whole genome shotgun (WGS) entry which is preliminary data.</text>
</comment>
<dbReference type="Pfam" id="PF00665">
    <property type="entry name" value="rve"/>
    <property type="match status" value="1"/>
</dbReference>
<dbReference type="NCBIfam" id="NF033516">
    <property type="entry name" value="transpos_IS3"/>
    <property type="match status" value="1"/>
</dbReference>
<dbReference type="PANTHER" id="PTHR46889:SF4">
    <property type="entry name" value="TRANSPOSASE INSO FOR INSERTION SEQUENCE ELEMENT IS911B-RELATED"/>
    <property type="match status" value="1"/>
</dbReference>
<evidence type="ECO:0000313" key="3">
    <source>
        <dbReference type="EMBL" id="EKA59973.1"/>
    </source>
</evidence>
<sequence length="217" mass="24426">MRAEGIEGVRRTKRVRTTTPDPGMPRHPDLVGRDFTATAPNQLWVTDLTFVPTWAGVAYVCFIIDAYSRTIVGWRVASHMRTTMVLDAIEMARWSRGTQLDGLRCHSDAGSQFTSIRYGERLAEIGAVPSIGTVGDSYDNALAETVNGYYKAELIRGPARQRRPWKSIEDVELATLSWVHWHNHDRLHGYLGDVPPAEFEEAFYATQRSDHPLVGIQ</sequence>
<proteinExistence type="predicted"/>
<dbReference type="SUPFAM" id="SSF53098">
    <property type="entry name" value="Ribonuclease H-like"/>
    <property type="match status" value="1"/>
</dbReference>
<dbReference type="AlphaFoldDB" id="K1EKX0"/>
<evidence type="ECO:0000313" key="4">
    <source>
        <dbReference type="Proteomes" id="UP000004474"/>
    </source>
</evidence>
<dbReference type="InterPro" id="IPR050900">
    <property type="entry name" value="Transposase_IS3/IS150/IS904"/>
</dbReference>
<accession>K1EKX0</accession>
<dbReference type="PATRIC" id="fig|1210046.3.peg.2938"/>
<feature type="compositionally biased region" description="Basic and acidic residues" evidence="1">
    <location>
        <begin position="1"/>
        <end position="10"/>
    </location>
</feature>
<protein>
    <submittedName>
        <fullName evidence="3">Transposase</fullName>
    </submittedName>
</protein>
<feature type="domain" description="Integrase catalytic" evidence="2">
    <location>
        <begin position="36"/>
        <end position="203"/>
    </location>
</feature>
<dbReference type="Gene3D" id="3.30.420.10">
    <property type="entry name" value="Ribonuclease H-like superfamily/Ribonuclease H"/>
    <property type="match status" value="1"/>
</dbReference>
<dbReference type="eggNOG" id="COG2801">
    <property type="taxonomic scope" value="Bacteria"/>
</dbReference>
<dbReference type="EMBL" id="ALWX01000087">
    <property type="protein sequence ID" value="EKA59973.1"/>
    <property type="molecule type" value="Genomic_DNA"/>
</dbReference>
<name>K1EKX0_9MICO</name>
<dbReference type="PROSITE" id="PS50994">
    <property type="entry name" value="INTEGRASE"/>
    <property type="match status" value="1"/>
</dbReference>
<evidence type="ECO:0000259" key="2">
    <source>
        <dbReference type="PROSITE" id="PS50994"/>
    </source>
</evidence>
<organism evidence="3 4">
    <name type="scientific">Janibacter hoylei PVAS-1</name>
    <dbReference type="NCBI Taxonomy" id="1210046"/>
    <lineage>
        <taxon>Bacteria</taxon>
        <taxon>Bacillati</taxon>
        <taxon>Actinomycetota</taxon>
        <taxon>Actinomycetes</taxon>
        <taxon>Micrococcales</taxon>
        <taxon>Intrasporangiaceae</taxon>
        <taxon>Janibacter</taxon>
    </lineage>
</organism>
<evidence type="ECO:0000256" key="1">
    <source>
        <dbReference type="SAM" id="MobiDB-lite"/>
    </source>
</evidence>
<dbReference type="InterPro" id="IPR001584">
    <property type="entry name" value="Integrase_cat-core"/>
</dbReference>
<reference evidence="3 4" key="1">
    <citation type="journal article" date="2012" name="J. Bacteriol.">
        <title>Genome Sequence of Janibacter hoylei MTCC8307, Isolated from the Stratospheric Air.</title>
        <authorList>
            <person name="Pawar S.P."/>
            <person name="Dhotre D.P."/>
            <person name="Shetty S.A."/>
            <person name="Chowdhury S.P."/>
            <person name="Chaudhari B.L."/>
            <person name="Shouche Y.S."/>
        </authorList>
    </citation>
    <scope>NUCLEOTIDE SEQUENCE [LARGE SCALE GENOMIC DNA]</scope>
    <source>
        <strain evidence="3 4">PVAS-1</strain>
    </source>
</reference>
<dbReference type="InterPro" id="IPR012337">
    <property type="entry name" value="RNaseH-like_sf"/>
</dbReference>
<dbReference type="GO" id="GO:0015074">
    <property type="term" value="P:DNA integration"/>
    <property type="evidence" value="ECO:0007669"/>
    <property type="project" value="InterPro"/>
</dbReference>
<dbReference type="Proteomes" id="UP000004474">
    <property type="component" value="Unassembled WGS sequence"/>
</dbReference>
<dbReference type="InterPro" id="IPR036397">
    <property type="entry name" value="RNaseH_sf"/>
</dbReference>
<gene>
    <name evidence="3" type="ORF">B277_15304</name>
</gene>
<dbReference type="InterPro" id="IPR048020">
    <property type="entry name" value="Transpos_IS3"/>
</dbReference>
<dbReference type="GO" id="GO:0003676">
    <property type="term" value="F:nucleic acid binding"/>
    <property type="evidence" value="ECO:0007669"/>
    <property type="project" value="InterPro"/>
</dbReference>